<keyword evidence="3" id="KW-1185">Reference proteome</keyword>
<protein>
    <submittedName>
        <fullName evidence="2">Uncharacterized protein</fullName>
    </submittedName>
</protein>
<evidence type="ECO:0000256" key="1">
    <source>
        <dbReference type="SAM" id="MobiDB-lite"/>
    </source>
</evidence>
<dbReference type="OrthoDB" id="376826at2759"/>
<organism evidence="2 3">
    <name type="scientific">[Candida] arabinofermentans NRRL YB-2248</name>
    <dbReference type="NCBI Taxonomy" id="983967"/>
    <lineage>
        <taxon>Eukaryota</taxon>
        <taxon>Fungi</taxon>
        <taxon>Dikarya</taxon>
        <taxon>Ascomycota</taxon>
        <taxon>Saccharomycotina</taxon>
        <taxon>Pichiomycetes</taxon>
        <taxon>Pichiales</taxon>
        <taxon>Pichiaceae</taxon>
        <taxon>Ogataea</taxon>
        <taxon>Ogataea/Candida clade</taxon>
    </lineage>
</organism>
<dbReference type="Pfam" id="PF17316">
    <property type="entry name" value="Perilipin_2"/>
    <property type="match status" value="1"/>
</dbReference>
<sequence>MSAVVEGTSLTMEEHPNQIDAESPKGNTSEIPQRSSSLADHDEFELPKTTKTYAHLQQYPIAASWMKIGHAVPMPHFFRTFLFRLAYSRFVRNFTEAADSFADQRLTNLETRVPQVKTLRMRDIRNRMTDPISKSALYVDDRMHNLSVSVHERVVDPVRNRVSTARRARTALSAESGVNFVSRQIDPLIKPINERLYETIEKRYEGEGTPLPTDANFPSELSRTVSILNNGYARGRPVLERRVNNMRELPSKASKRMSEVYQENRAKRGDGRMVVMIASLDTVRDLTNEGYTVINQPSEDTPITKQSAPAETTMAEPEVVI</sequence>
<gene>
    <name evidence="2" type="ORF">CANARDRAFT_29388</name>
</gene>
<name>A0A1E4SXN1_9ASCO</name>
<accession>A0A1E4SXN1</accession>
<feature type="region of interest" description="Disordered" evidence="1">
    <location>
        <begin position="1"/>
        <end position="42"/>
    </location>
</feature>
<evidence type="ECO:0000313" key="2">
    <source>
        <dbReference type="EMBL" id="ODV84235.1"/>
    </source>
</evidence>
<evidence type="ECO:0000313" key="3">
    <source>
        <dbReference type="Proteomes" id="UP000094801"/>
    </source>
</evidence>
<proteinExistence type="predicted"/>
<reference evidence="3" key="1">
    <citation type="submission" date="2016-04" db="EMBL/GenBank/DDBJ databases">
        <title>Comparative genomics of biotechnologically important yeasts.</title>
        <authorList>
            <consortium name="DOE Joint Genome Institute"/>
            <person name="Riley R."/>
            <person name="Haridas S."/>
            <person name="Wolfe K.H."/>
            <person name="Lopes M.R."/>
            <person name="Hittinger C.T."/>
            <person name="Goker M."/>
            <person name="Salamov A."/>
            <person name="Wisecaver J."/>
            <person name="Long T.M."/>
            <person name="Aerts A.L."/>
            <person name="Barry K."/>
            <person name="Choi C."/>
            <person name="Clum A."/>
            <person name="Coughlan A.Y."/>
            <person name="Deshpande S."/>
            <person name="Douglass A.P."/>
            <person name="Hanson S.J."/>
            <person name="Klenk H.-P."/>
            <person name="Labutti K."/>
            <person name="Lapidus A."/>
            <person name="Lindquist E."/>
            <person name="Lipzen A."/>
            <person name="Meier-Kolthoff J.P."/>
            <person name="Ohm R.A."/>
            <person name="Otillar R.P."/>
            <person name="Pangilinan J."/>
            <person name="Peng Y."/>
            <person name="Rokas A."/>
            <person name="Rosa C.A."/>
            <person name="Scheuner C."/>
            <person name="Sibirny A.A."/>
            <person name="Slot J.C."/>
            <person name="Stielow J.B."/>
            <person name="Sun H."/>
            <person name="Kurtzman C.P."/>
            <person name="Blackwell M."/>
            <person name="Grigoriev I.V."/>
            <person name="Jeffries T.W."/>
        </authorList>
    </citation>
    <scope>NUCLEOTIDE SEQUENCE [LARGE SCALE GENOMIC DNA]</scope>
    <source>
        <strain evidence="3">NRRL YB-2248</strain>
    </source>
</reference>
<feature type="compositionally biased region" description="Polar residues" evidence="1">
    <location>
        <begin position="25"/>
        <end position="38"/>
    </location>
</feature>
<dbReference type="Proteomes" id="UP000094801">
    <property type="component" value="Unassembled WGS sequence"/>
</dbReference>
<feature type="compositionally biased region" description="Polar residues" evidence="1">
    <location>
        <begin position="293"/>
        <end position="310"/>
    </location>
</feature>
<feature type="region of interest" description="Disordered" evidence="1">
    <location>
        <begin position="293"/>
        <end position="321"/>
    </location>
</feature>
<dbReference type="AlphaFoldDB" id="A0A1E4SXN1"/>
<dbReference type="EMBL" id="KV453858">
    <property type="protein sequence ID" value="ODV84235.1"/>
    <property type="molecule type" value="Genomic_DNA"/>
</dbReference>